<keyword evidence="1" id="KW-0677">Repeat</keyword>
<dbReference type="Proteomes" id="UP000663874">
    <property type="component" value="Unassembled WGS sequence"/>
</dbReference>
<evidence type="ECO:0000256" key="1">
    <source>
        <dbReference type="ARBA" id="ARBA00022737"/>
    </source>
</evidence>
<dbReference type="SUPFAM" id="SSF48403">
    <property type="entry name" value="Ankyrin repeat"/>
    <property type="match status" value="1"/>
</dbReference>
<dbReference type="InterPro" id="IPR002110">
    <property type="entry name" value="Ankyrin_rpt"/>
</dbReference>
<dbReference type="Proteomes" id="UP000663889">
    <property type="component" value="Unassembled WGS sequence"/>
</dbReference>
<sequence>MLPYALSNIFFNVLGKTKDITSDDNNMKQLKRCLQDVIEAVNETITNIHLFDMDRSGTLNSNTALKNDLHTLISNKQENDLVNELQTKVECLLDDCLIHLSQTCKKYLFSFLYEYEYDSEARQFKNGFTRSILPLFEGTLRSILASFDVFPAAENGYLTVVKEFITNYSHFKDRPGLWGSTLLYTAAKNNKMNVVKYLIENAECSINIQNEQQLDNSLVTSATKNIKTNPTAGSTALHVACYNGHLDVVKYLIEHGADYFIKDQAAKCSIMTGRHHSDIQKFFQTFLISGYSTNLDMLPERPISEETKQEVDCIWEYKSFSNDKWLPFSSTASNDLQKSLIIMDDQKFQQEIFLTLETNVYSVSTVQFLRSGKDNDRENDLAWVRCRGSSILNFDCYSLWQTMFIKHKTTRLNSSSSPLKILKMADIYNRQLEIELNTWYYCSAIMSSELDKAMNYRRKNINFDLKVISGDPLMFDLEKFSFNNQEDTISGFIRWIPKLILNSEQNTNTVESIDNFSTLTNLDVIPLTTKHYKLVSQIIDPVLLVDEELLESDNEYNYMSQNLSCPVDYEVSNFDYTDQLFLLFNPLPPIEVPEELLTKQPLE</sequence>
<dbReference type="PANTHER" id="PTHR24188">
    <property type="entry name" value="ANKYRIN REPEAT PROTEIN"/>
    <property type="match status" value="1"/>
</dbReference>
<dbReference type="Pfam" id="PF12796">
    <property type="entry name" value="Ank_2"/>
    <property type="match status" value="1"/>
</dbReference>
<dbReference type="PANTHER" id="PTHR24188:SF29">
    <property type="entry name" value="GH09064P"/>
    <property type="match status" value="1"/>
</dbReference>
<evidence type="ECO:0000256" key="2">
    <source>
        <dbReference type="ARBA" id="ARBA00023043"/>
    </source>
</evidence>
<reference evidence="5" key="1">
    <citation type="submission" date="2021-02" db="EMBL/GenBank/DDBJ databases">
        <authorList>
            <person name="Nowell W R."/>
        </authorList>
    </citation>
    <scope>NUCLEOTIDE SEQUENCE</scope>
</reference>
<dbReference type="EMBL" id="CAJNOU010007999">
    <property type="protein sequence ID" value="CAF1533037.1"/>
    <property type="molecule type" value="Genomic_DNA"/>
</dbReference>
<evidence type="ECO:0000313" key="6">
    <source>
        <dbReference type="Proteomes" id="UP000663874"/>
    </source>
</evidence>
<comment type="caution">
    <text evidence="5">The sequence shown here is derived from an EMBL/GenBank/DDBJ whole genome shotgun (WGS) entry which is preliminary data.</text>
</comment>
<proteinExistence type="predicted"/>
<dbReference type="PROSITE" id="PS50297">
    <property type="entry name" value="ANK_REP_REGION"/>
    <property type="match status" value="1"/>
</dbReference>
<keyword evidence="2 3" id="KW-0040">ANK repeat</keyword>
<dbReference type="AlphaFoldDB" id="A0A819ZFA5"/>
<dbReference type="InterPro" id="IPR036770">
    <property type="entry name" value="Ankyrin_rpt-contain_sf"/>
</dbReference>
<evidence type="ECO:0000256" key="3">
    <source>
        <dbReference type="PROSITE-ProRule" id="PRU00023"/>
    </source>
</evidence>
<dbReference type="SMART" id="SM00248">
    <property type="entry name" value="ANK"/>
    <property type="match status" value="2"/>
</dbReference>
<evidence type="ECO:0000313" key="4">
    <source>
        <dbReference type="EMBL" id="CAF1533037.1"/>
    </source>
</evidence>
<feature type="repeat" description="ANK" evidence="3">
    <location>
        <begin position="232"/>
        <end position="264"/>
    </location>
</feature>
<name>A0A819ZFA5_9BILA</name>
<organism evidence="5 6">
    <name type="scientific">Rotaria sordida</name>
    <dbReference type="NCBI Taxonomy" id="392033"/>
    <lineage>
        <taxon>Eukaryota</taxon>
        <taxon>Metazoa</taxon>
        <taxon>Spiralia</taxon>
        <taxon>Gnathifera</taxon>
        <taxon>Rotifera</taxon>
        <taxon>Eurotatoria</taxon>
        <taxon>Bdelloidea</taxon>
        <taxon>Philodinida</taxon>
        <taxon>Philodinidae</taxon>
        <taxon>Rotaria</taxon>
    </lineage>
</organism>
<dbReference type="EMBL" id="CAJOBE010014068">
    <property type="protein sequence ID" value="CAF4173344.1"/>
    <property type="molecule type" value="Genomic_DNA"/>
</dbReference>
<evidence type="ECO:0000313" key="5">
    <source>
        <dbReference type="EMBL" id="CAF4173344.1"/>
    </source>
</evidence>
<gene>
    <name evidence="5" type="ORF">FNK824_LOCUS34808</name>
    <name evidence="4" type="ORF">SEV965_LOCUS37639</name>
</gene>
<accession>A0A819ZFA5</accession>
<dbReference type="PROSITE" id="PS50088">
    <property type="entry name" value="ANK_REPEAT"/>
    <property type="match status" value="1"/>
</dbReference>
<protein>
    <submittedName>
        <fullName evidence="5">Uncharacterized protein</fullName>
    </submittedName>
</protein>
<dbReference type="Gene3D" id="1.25.40.20">
    <property type="entry name" value="Ankyrin repeat-containing domain"/>
    <property type="match status" value="1"/>
</dbReference>